<name>A0ABS2R7D4_9BACI</name>
<dbReference type="Proteomes" id="UP000823485">
    <property type="component" value="Unassembled WGS sequence"/>
</dbReference>
<accession>A0ABS2R7D4</accession>
<reference evidence="2 3" key="1">
    <citation type="submission" date="2021-01" db="EMBL/GenBank/DDBJ databases">
        <title>Genomic Encyclopedia of Type Strains, Phase IV (KMG-IV): sequencing the most valuable type-strain genomes for metagenomic binning, comparative biology and taxonomic classification.</title>
        <authorList>
            <person name="Goeker M."/>
        </authorList>
    </citation>
    <scope>NUCLEOTIDE SEQUENCE [LARGE SCALE GENOMIC DNA]</scope>
    <source>
        <strain evidence="2 3">DSM 105453</strain>
    </source>
</reference>
<keyword evidence="1" id="KW-0812">Transmembrane</keyword>
<organism evidence="2 3">
    <name type="scientific">Siminovitchia thermophila</name>
    <dbReference type="NCBI Taxonomy" id="1245522"/>
    <lineage>
        <taxon>Bacteria</taxon>
        <taxon>Bacillati</taxon>
        <taxon>Bacillota</taxon>
        <taxon>Bacilli</taxon>
        <taxon>Bacillales</taxon>
        <taxon>Bacillaceae</taxon>
        <taxon>Siminovitchia</taxon>
    </lineage>
</organism>
<feature type="transmembrane region" description="Helical" evidence="1">
    <location>
        <begin position="6"/>
        <end position="21"/>
    </location>
</feature>
<comment type="caution">
    <text evidence="2">The sequence shown here is derived from an EMBL/GenBank/DDBJ whole genome shotgun (WGS) entry which is preliminary data.</text>
</comment>
<feature type="transmembrane region" description="Helical" evidence="1">
    <location>
        <begin position="33"/>
        <end position="50"/>
    </location>
</feature>
<dbReference type="RefSeq" id="WP_077114524.1">
    <property type="nucleotide sequence ID" value="NZ_JAFBFH010000015.1"/>
</dbReference>
<keyword evidence="1" id="KW-0472">Membrane</keyword>
<keyword evidence="1" id="KW-1133">Transmembrane helix</keyword>
<keyword evidence="3" id="KW-1185">Reference proteome</keyword>
<evidence type="ECO:0000313" key="2">
    <source>
        <dbReference type="EMBL" id="MBM7715538.1"/>
    </source>
</evidence>
<protein>
    <submittedName>
        <fullName evidence="2">Uncharacterized protein</fullName>
    </submittedName>
</protein>
<dbReference type="EMBL" id="JAFBFH010000015">
    <property type="protein sequence ID" value="MBM7715538.1"/>
    <property type="molecule type" value="Genomic_DNA"/>
</dbReference>
<sequence>MAWGSFFGTMMIVLVIMFLQWPKIKQNPTRDKAAFIVLLVIGLLLSMFDLQHMKGPVTLVDVIFQPLGKFL</sequence>
<evidence type="ECO:0000313" key="3">
    <source>
        <dbReference type="Proteomes" id="UP000823485"/>
    </source>
</evidence>
<gene>
    <name evidence="2" type="ORF">JOC94_002526</name>
</gene>
<evidence type="ECO:0000256" key="1">
    <source>
        <dbReference type="SAM" id="Phobius"/>
    </source>
</evidence>
<proteinExistence type="predicted"/>